<evidence type="ECO:0000313" key="10">
    <source>
        <dbReference type="Proteomes" id="UP000245207"/>
    </source>
</evidence>
<dbReference type="SMART" id="SM00255">
    <property type="entry name" value="TIR"/>
    <property type="match status" value="1"/>
</dbReference>
<dbReference type="AlphaFoldDB" id="A0A2U1LTC6"/>
<dbReference type="GO" id="GO:0043531">
    <property type="term" value="F:ADP binding"/>
    <property type="evidence" value="ECO:0007669"/>
    <property type="project" value="InterPro"/>
</dbReference>
<feature type="domain" description="TIR" evidence="8">
    <location>
        <begin position="10"/>
        <end position="178"/>
    </location>
</feature>
<name>A0A2U1LTC6_ARTAN</name>
<dbReference type="PROSITE" id="PS50104">
    <property type="entry name" value="TIR"/>
    <property type="match status" value="1"/>
</dbReference>
<dbReference type="GO" id="GO:0007165">
    <property type="term" value="P:signal transduction"/>
    <property type="evidence" value="ECO:0007669"/>
    <property type="project" value="InterPro"/>
</dbReference>
<dbReference type="InterPro" id="IPR044974">
    <property type="entry name" value="Disease_R_plants"/>
</dbReference>
<reference evidence="9 10" key="1">
    <citation type="journal article" date="2018" name="Mol. Plant">
        <title>The genome of Artemisia annua provides insight into the evolution of Asteraceae family and artemisinin biosynthesis.</title>
        <authorList>
            <person name="Shen Q."/>
            <person name="Zhang L."/>
            <person name="Liao Z."/>
            <person name="Wang S."/>
            <person name="Yan T."/>
            <person name="Shi P."/>
            <person name="Liu M."/>
            <person name="Fu X."/>
            <person name="Pan Q."/>
            <person name="Wang Y."/>
            <person name="Lv Z."/>
            <person name="Lu X."/>
            <person name="Zhang F."/>
            <person name="Jiang W."/>
            <person name="Ma Y."/>
            <person name="Chen M."/>
            <person name="Hao X."/>
            <person name="Li L."/>
            <person name="Tang Y."/>
            <person name="Lv G."/>
            <person name="Zhou Y."/>
            <person name="Sun X."/>
            <person name="Brodelius P.E."/>
            <person name="Rose J.K.C."/>
            <person name="Tang K."/>
        </authorList>
    </citation>
    <scope>NUCLEOTIDE SEQUENCE [LARGE SCALE GENOMIC DNA]</scope>
    <source>
        <strain evidence="10">cv. Huhao1</strain>
        <tissue evidence="9">Leaf</tissue>
    </source>
</reference>
<accession>A0A2U1LTC6</accession>
<dbReference type="EMBL" id="PKPP01007861">
    <property type="protein sequence ID" value="PWA52249.1"/>
    <property type="molecule type" value="Genomic_DNA"/>
</dbReference>
<dbReference type="InterPro" id="IPR045344">
    <property type="entry name" value="C-JID"/>
</dbReference>
<evidence type="ECO:0000256" key="3">
    <source>
        <dbReference type="ARBA" id="ARBA00022737"/>
    </source>
</evidence>
<dbReference type="SMART" id="SM00369">
    <property type="entry name" value="LRR_TYP"/>
    <property type="match status" value="3"/>
</dbReference>
<dbReference type="GO" id="GO:0061809">
    <property type="term" value="F:NAD+ nucleosidase activity, cyclic ADP-ribose generating"/>
    <property type="evidence" value="ECO:0007669"/>
    <property type="project" value="UniProtKB-EC"/>
</dbReference>
<evidence type="ECO:0000256" key="7">
    <source>
        <dbReference type="ARBA" id="ARBA00047304"/>
    </source>
</evidence>
<evidence type="ECO:0000256" key="5">
    <source>
        <dbReference type="ARBA" id="ARBA00022821"/>
    </source>
</evidence>
<dbReference type="PANTHER" id="PTHR11017:SF573">
    <property type="entry name" value="ADP-RIBOSYL CYCLASE_CYCLIC ADP-RIBOSE HYDROLASE"/>
    <property type="match status" value="1"/>
</dbReference>
<evidence type="ECO:0000256" key="4">
    <source>
        <dbReference type="ARBA" id="ARBA00022801"/>
    </source>
</evidence>
<keyword evidence="10" id="KW-1185">Reference proteome</keyword>
<keyword evidence="5" id="KW-0611">Plant defense</keyword>
<evidence type="ECO:0000256" key="1">
    <source>
        <dbReference type="ARBA" id="ARBA00011982"/>
    </source>
</evidence>
<dbReference type="InterPro" id="IPR035897">
    <property type="entry name" value="Toll_tir_struct_dom_sf"/>
</dbReference>
<comment type="catalytic activity">
    <reaction evidence="7">
        <text>NAD(+) + H2O = ADP-D-ribose + nicotinamide + H(+)</text>
        <dbReference type="Rhea" id="RHEA:16301"/>
        <dbReference type="ChEBI" id="CHEBI:15377"/>
        <dbReference type="ChEBI" id="CHEBI:15378"/>
        <dbReference type="ChEBI" id="CHEBI:17154"/>
        <dbReference type="ChEBI" id="CHEBI:57540"/>
        <dbReference type="ChEBI" id="CHEBI:57967"/>
        <dbReference type="EC" id="3.2.2.6"/>
    </reaction>
    <physiologicalReaction direction="left-to-right" evidence="7">
        <dbReference type="Rhea" id="RHEA:16302"/>
    </physiologicalReaction>
</comment>
<gene>
    <name evidence="9" type="ORF">CTI12_AA457950</name>
</gene>
<protein>
    <recommendedName>
        <fullName evidence="1">ADP-ribosyl cyclase/cyclic ADP-ribose hydrolase</fullName>
        <ecNumber evidence="1">3.2.2.6</ecNumber>
    </recommendedName>
</protein>
<evidence type="ECO:0000256" key="6">
    <source>
        <dbReference type="ARBA" id="ARBA00023027"/>
    </source>
</evidence>
<evidence type="ECO:0000256" key="2">
    <source>
        <dbReference type="ARBA" id="ARBA00022614"/>
    </source>
</evidence>
<organism evidence="9 10">
    <name type="scientific">Artemisia annua</name>
    <name type="common">Sweet wormwood</name>
    <dbReference type="NCBI Taxonomy" id="35608"/>
    <lineage>
        <taxon>Eukaryota</taxon>
        <taxon>Viridiplantae</taxon>
        <taxon>Streptophyta</taxon>
        <taxon>Embryophyta</taxon>
        <taxon>Tracheophyta</taxon>
        <taxon>Spermatophyta</taxon>
        <taxon>Magnoliopsida</taxon>
        <taxon>eudicotyledons</taxon>
        <taxon>Gunneridae</taxon>
        <taxon>Pentapetalae</taxon>
        <taxon>asterids</taxon>
        <taxon>campanulids</taxon>
        <taxon>Asterales</taxon>
        <taxon>Asteraceae</taxon>
        <taxon>Asteroideae</taxon>
        <taxon>Anthemideae</taxon>
        <taxon>Artemisiinae</taxon>
        <taxon>Artemisia</taxon>
    </lineage>
</organism>
<dbReference type="SUPFAM" id="SSF52540">
    <property type="entry name" value="P-loop containing nucleoside triphosphate hydrolases"/>
    <property type="match status" value="1"/>
</dbReference>
<dbReference type="InterPro" id="IPR003591">
    <property type="entry name" value="Leu-rich_rpt_typical-subtyp"/>
</dbReference>
<keyword evidence="3" id="KW-0677">Repeat</keyword>
<dbReference type="Pfam" id="PF00931">
    <property type="entry name" value="NB-ARC"/>
    <property type="match status" value="1"/>
</dbReference>
<dbReference type="Gene3D" id="1.10.8.430">
    <property type="entry name" value="Helical domain of apoptotic protease-activating factors"/>
    <property type="match status" value="1"/>
</dbReference>
<dbReference type="PROSITE" id="PS51450">
    <property type="entry name" value="LRR"/>
    <property type="match status" value="1"/>
</dbReference>
<evidence type="ECO:0000259" key="8">
    <source>
        <dbReference type="PROSITE" id="PS50104"/>
    </source>
</evidence>
<dbReference type="Gene3D" id="3.40.50.10140">
    <property type="entry name" value="Toll/interleukin-1 receptor homology (TIR) domain"/>
    <property type="match status" value="1"/>
</dbReference>
<dbReference type="PRINTS" id="PR00364">
    <property type="entry name" value="DISEASERSIST"/>
</dbReference>
<dbReference type="Pfam" id="PF23598">
    <property type="entry name" value="LRR_14"/>
    <property type="match status" value="1"/>
</dbReference>
<comment type="caution">
    <text evidence="9">The sequence shown here is derived from an EMBL/GenBank/DDBJ whole genome shotgun (WGS) entry which is preliminary data.</text>
</comment>
<dbReference type="InterPro" id="IPR001611">
    <property type="entry name" value="Leu-rich_rpt"/>
</dbReference>
<dbReference type="Gene3D" id="3.40.50.300">
    <property type="entry name" value="P-loop containing nucleotide triphosphate hydrolases"/>
    <property type="match status" value="1"/>
</dbReference>
<dbReference type="Pfam" id="PF23282">
    <property type="entry name" value="WHD_ROQ1"/>
    <property type="match status" value="1"/>
</dbReference>
<dbReference type="Pfam" id="PF01582">
    <property type="entry name" value="TIR"/>
    <property type="match status" value="1"/>
</dbReference>
<dbReference type="FunFam" id="3.40.50.10140:FF:000007">
    <property type="entry name" value="Disease resistance protein (TIR-NBS-LRR class)"/>
    <property type="match status" value="1"/>
</dbReference>
<dbReference type="InterPro" id="IPR042197">
    <property type="entry name" value="Apaf_helical"/>
</dbReference>
<dbReference type="SUPFAM" id="SSF52200">
    <property type="entry name" value="Toll/Interleukin receptor TIR domain"/>
    <property type="match status" value="1"/>
</dbReference>
<dbReference type="EC" id="3.2.2.6" evidence="1"/>
<dbReference type="Pfam" id="PF20160">
    <property type="entry name" value="C-JID"/>
    <property type="match status" value="1"/>
</dbReference>
<dbReference type="PANTHER" id="PTHR11017">
    <property type="entry name" value="LEUCINE-RICH REPEAT-CONTAINING PROTEIN"/>
    <property type="match status" value="1"/>
</dbReference>
<keyword evidence="6" id="KW-0520">NAD</keyword>
<dbReference type="SUPFAM" id="SSF52058">
    <property type="entry name" value="L domain-like"/>
    <property type="match status" value="1"/>
</dbReference>
<dbReference type="GO" id="GO:0051707">
    <property type="term" value="P:response to other organism"/>
    <property type="evidence" value="ECO:0007669"/>
    <property type="project" value="UniProtKB-ARBA"/>
</dbReference>
<keyword evidence="2" id="KW-0433">Leucine-rich repeat</keyword>
<dbReference type="GO" id="GO:0006952">
    <property type="term" value="P:defense response"/>
    <property type="evidence" value="ECO:0007669"/>
    <property type="project" value="UniProtKB-KW"/>
</dbReference>
<proteinExistence type="predicted"/>
<evidence type="ECO:0000313" key="9">
    <source>
        <dbReference type="EMBL" id="PWA52249.1"/>
    </source>
</evidence>
<keyword evidence="4" id="KW-0378">Hydrolase</keyword>
<dbReference type="InterPro" id="IPR055414">
    <property type="entry name" value="LRR_R13L4/SHOC2-like"/>
</dbReference>
<dbReference type="OrthoDB" id="1357022at2759"/>
<dbReference type="InterPro" id="IPR058192">
    <property type="entry name" value="WHD_ROQ1-like"/>
</dbReference>
<dbReference type="InterPro" id="IPR027417">
    <property type="entry name" value="P-loop_NTPase"/>
</dbReference>
<dbReference type="InterPro" id="IPR000157">
    <property type="entry name" value="TIR_dom"/>
</dbReference>
<dbReference type="InterPro" id="IPR032675">
    <property type="entry name" value="LRR_dom_sf"/>
</dbReference>
<dbReference type="Gene3D" id="3.80.10.10">
    <property type="entry name" value="Ribonuclease Inhibitor"/>
    <property type="match status" value="2"/>
</dbReference>
<dbReference type="InterPro" id="IPR002182">
    <property type="entry name" value="NB-ARC"/>
</dbReference>
<sequence length="1091" mass="123411">MANTSILLRWKYDVFVSFRGEDIRKSFMDHMFNDFKQKGIHAFRDDRELPKGEEISPHLYKAIEESRFLMVIFSKNYASSSWCLRELVKILECKQMGDPKHEVQIIFYDVKPDMVRKQIGSYAEAFAKHQVLDRPEIDNWKEALSMAANLSGWDLQDMTNGYEYKFIDCISSEILKKLCDGPLHVGDNLVGIDFHFDKLNLSRFIGSDKVNMVGICGISGIGKTTLAKSIYNLMYVHFEGSCFCEDVKEVTKRQGLIQVQLQMIGKILKTEDLKIASVAEGAMVIKQRMACKPILVVLDDVDDHEQLDSLAGSASWFCPGSLIIFTGKDKQLLRSHGVDEIHDMKFLDEDQSLQLFGSYAFKTKDSSTGFKEVAEEVVKYVQGHPLALKVLGRFLYGKTVGQWVSELDQLKVHPNKEIQQVLRLSYDGLNLHQQNILLDIACSFIGVNSDFAASVLDSCNFFADTNIQVLVDKSLITISSNNSLQMHDLIQAMAREIVSEESSAPVNRSRLWVNPSEIYTILSEKKATDVVEILDIQQKKSIQKFDIDGKAFAPMKNLRILKLPMDDAVNFSGRLDFLSNKLRLLCWHGCPFKLLPSDFYPENIVVIDLSYSHLTQLWTTPKCLRRLKVMKLRYCCNLTTTPDLSEITNLEELDLEGCVNMVTVHPSIGMLKRLVLNLAGCLKVGQHPSFVSSLRNLESLSFSGEGRIQPRWWTSITAPFGLLSKQQHPQRSVSLAGLHMLKDLNVSYCNLLEVPESIGGLSCLKKLNLKRNNLLEVPESIGGLSCLEVLNLKGNNFTSLPGSLSQLSSLGLLNVKGCKKLEALPELSHGLTDLYASDCTSLREMSGPYERTYNDFRNCPKLFTNVTIDSEGSISKTECLDSSITFQGSIHQLSAFLGYLGIQTNRCKLFTRDTGFRSLNIGYRGNSNIPEWFTNRSTGNHVKVELPSDWCFNKFKGFGTCVVFKCKDSWKMQGHSVKNFDGASLNTYGNIPLLIQCYFENEVVGIQDSYMIWLYYESDIKKWKEAKNFVTFCFGENNEVKECGVRLMFDEDLQQEDDVTNLSMLLDLPTLSQHGGALQYAGPWGFIEWSW</sequence>
<dbReference type="Proteomes" id="UP000245207">
    <property type="component" value="Unassembled WGS sequence"/>
</dbReference>